<accession>A0A6J4NQ84</accession>
<dbReference type="NCBIfam" id="NF007229">
    <property type="entry name" value="PRK09647.1"/>
    <property type="match status" value="1"/>
</dbReference>
<keyword evidence="4" id="KW-0238">DNA-binding</keyword>
<dbReference type="AlphaFoldDB" id="A0A6J4NQ84"/>
<dbReference type="Pfam" id="PF04542">
    <property type="entry name" value="Sigma70_r2"/>
    <property type="match status" value="1"/>
</dbReference>
<proteinExistence type="inferred from homology"/>
<dbReference type="PANTHER" id="PTHR43133">
    <property type="entry name" value="RNA POLYMERASE ECF-TYPE SIGMA FACTO"/>
    <property type="match status" value="1"/>
</dbReference>
<dbReference type="Pfam" id="PF08281">
    <property type="entry name" value="Sigma70_r4_2"/>
    <property type="match status" value="1"/>
</dbReference>
<dbReference type="Gene3D" id="1.10.1740.10">
    <property type="match status" value="1"/>
</dbReference>
<evidence type="ECO:0000256" key="5">
    <source>
        <dbReference type="ARBA" id="ARBA00023163"/>
    </source>
</evidence>
<dbReference type="PANTHER" id="PTHR43133:SF8">
    <property type="entry name" value="RNA POLYMERASE SIGMA FACTOR HI_1459-RELATED"/>
    <property type="match status" value="1"/>
</dbReference>
<keyword evidence="2" id="KW-0805">Transcription regulation</keyword>
<dbReference type="InterPro" id="IPR039425">
    <property type="entry name" value="RNA_pol_sigma-70-like"/>
</dbReference>
<keyword evidence="5" id="KW-0804">Transcription</keyword>
<reference evidence="8" key="1">
    <citation type="submission" date="2020-02" db="EMBL/GenBank/DDBJ databases">
        <authorList>
            <person name="Meier V. D."/>
        </authorList>
    </citation>
    <scope>NUCLEOTIDE SEQUENCE</scope>
    <source>
        <strain evidence="8">AVDCRST_MAG35</strain>
    </source>
</reference>
<organism evidence="8">
    <name type="scientific">uncultured Quadrisphaera sp</name>
    <dbReference type="NCBI Taxonomy" id="904978"/>
    <lineage>
        <taxon>Bacteria</taxon>
        <taxon>Bacillati</taxon>
        <taxon>Actinomycetota</taxon>
        <taxon>Actinomycetes</taxon>
        <taxon>Kineosporiales</taxon>
        <taxon>Kineosporiaceae</taxon>
        <taxon>Quadrisphaera</taxon>
        <taxon>environmental samples</taxon>
    </lineage>
</organism>
<dbReference type="GO" id="GO:0016987">
    <property type="term" value="F:sigma factor activity"/>
    <property type="evidence" value="ECO:0007669"/>
    <property type="project" value="UniProtKB-KW"/>
</dbReference>
<keyword evidence="3" id="KW-0731">Sigma factor</keyword>
<dbReference type="InterPro" id="IPR013325">
    <property type="entry name" value="RNA_pol_sigma_r2"/>
</dbReference>
<feature type="domain" description="RNA polymerase sigma factor 70 region 4 type 2" evidence="7">
    <location>
        <begin position="145"/>
        <end position="195"/>
    </location>
</feature>
<dbReference type="NCBIfam" id="TIGR02937">
    <property type="entry name" value="sigma70-ECF"/>
    <property type="match status" value="1"/>
</dbReference>
<dbReference type="InterPro" id="IPR013249">
    <property type="entry name" value="RNA_pol_sigma70_r4_t2"/>
</dbReference>
<evidence type="ECO:0000256" key="2">
    <source>
        <dbReference type="ARBA" id="ARBA00023015"/>
    </source>
</evidence>
<dbReference type="Gene3D" id="1.10.10.10">
    <property type="entry name" value="Winged helix-like DNA-binding domain superfamily/Winged helix DNA-binding domain"/>
    <property type="match status" value="1"/>
</dbReference>
<dbReference type="InterPro" id="IPR036388">
    <property type="entry name" value="WH-like_DNA-bd_sf"/>
</dbReference>
<gene>
    <name evidence="8" type="ORF">AVDCRST_MAG35-427</name>
</gene>
<evidence type="ECO:0000313" key="8">
    <source>
        <dbReference type="EMBL" id="CAA9391756.1"/>
    </source>
</evidence>
<sequence>MNAEGPGSDGEVAAVVGAVAIVHGVDHAGPVGAEDVWVAPTWEDVVRDHSARVYRLAYRLTGDHHDAEDLTQEVFVRVFRSLATYTPGTFEGWMHRITTNLFLDQARRRKRVRVDALAPEVSERLPDLGPGPEREFERSNLDTDVRAALAALSPQFRAVVVLADVEGLSYEEVGRTLGIKLGTVRSRLHRARAQLRALLPHLAPVPRVPAVPAVPRPALGLA</sequence>
<dbReference type="CDD" id="cd06171">
    <property type="entry name" value="Sigma70_r4"/>
    <property type="match status" value="1"/>
</dbReference>
<evidence type="ECO:0000256" key="3">
    <source>
        <dbReference type="ARBA" id="ARBA00023082"/>
    </source>
</evidence>
<dbReference type="InterPro" id="IPR013324">
    <property type="entry name" value="RNA_pol_sigma_r3/r4-like"/>
</dbReference>
<name>A0A6J4NQ84_9ACTN</name>
<dbReference type="SUPFAM" id="SSF88659">
    <property type="entry name" value="Sigma3 and sigma4 domains of RNA polymerase sigma factors"/>
    <property type="match status" value="1"/>
</dbReference>
<protein>
    <submittedName>
        <fullName evidence="8">Alternative RNA polymerase sigma factor SigE</fullName>
    </submittedName>
</protein>
<dbReference type="EMBL" id="CADCUY010000088">
    <property type="protein sequence ID" value="CAA9391756.1"/>
    <property type="molecule type" value="Genomic_DNA"/>
</dbReference>
<evidence type="ECO:0000256" key="1">
    <source>
        <dbReference type="ARBA" id="ARBA00010641"/>
    </source>
</evidence>
<feature type="domain" description="RNA polymerase sigma-70 region 2" evidence="6">
    <location>
        <begin position="46"/>
        <end position="111"/>
    </location>
</feature>
<dbReference type="GO" id="GO:0003677">
    <property type="term" value="F:DNA binding"/>
    <property type="evidence" value="ECO:0007669"/>
    <property type="project" value="UniProtKB-KW"/>
</dbReference>
<evidence type="ECO:0000256" key="4">
    <source>
        <dbReference type="ARBA" id="ARBA00023125"/>
    </source>
</evidence>
<evidence type="ECO:0000259" key="7">
    <source>
        <dbReference type="Pfam" id="PF08281"/>
    </source>
</evidence>
<dbReference type="InterPro" id="IPR007627">
    <property type="entry name" value="RNA_pol_sigma70_r2"/>
</dbReference>
<dbReference type="InterPro" id="IPR014284">
    <property type="entry name" value="RNA_pol_sigma-70_dom"/>
</dbReference>
<evidence type="ECO:0000259" key="6">
    <source>
        <dbReference type="Pfam" id="PF04542"/>
    </source>
</evidence>
<dbReference type="SUPFAM" id="SSF88946">
    <property type="entry name" value="Sigma2 domain of RNA polymerase sigma factors"/>
    <property type="match status" value="1"/>
</dbReference>
<dbReference type="GO" id="GO:0006352">
    <property type="term" value="P:DNA-templated transcription initiation"/>
    <property type="evidence" value="ECO:0007669"/>
    <property type="project" value="InterPro"/>
</dbReference>
<comment type="similarity">
    <text evidence="1">Belongs to the sigma-70 factor family. ECF subfamily.</text>
</comment>